<dbReference type="EMBL" id="AP019300">
    <property type="protein sequence ID" value="BBH00772.1"/>
    <property type="molecule type" value="Genomic_DNA"/>
</dbReference>
<proteinExistence type="predicted"/>
<dbReference type="AlphaFoldDB" id="A0A4Y1R9F8"/>
<organism evidence="1">
    <name type="scientific">Prunus dulcis</name>
    <name type="common">Almond</name>
    <name type="synonym">Amygdalus dulcis</name>
    <dbReference type="NCBI Taxonomy" id="3755"/>
    <lineage>
        <taxon>Eukaryota</taxon>
        <taxon>Viridiplantae</taxon>
        <taxon>Streptophyta</taxon>
        <taxon>Embryophyta</taxon>
        <taxon>Tracheophyta</taxon>
        <taxon>Spermatophyta</taxon>
        <taxon>Magnoliopsida</taxon>
        <taxon>eudicotyledons</taxon>
        <taxon>Gunneridae</taxon>
        <taxon>Pentapetalae</taxon>
        <taxon>rosids</taxon>
        <taxon>fabids</taxon>
        <taxon>Rosales</taxon>
        <taxon>Rosaceae</taxon>
        <taxon>Amygdaloideae</taxon>
        <taxon>Amygdaleae</taxon>
        <taxon>Prunus</taxon>
    </lineage>
</organism>
<accession>A0A4Y1R9F8</accession>
<name>A0A4Y1R9F8_PRUDU</name>
<sequence>MHAPGVRQIYRRDPREAQLARASKTAGAAYEHQWLRDRWSWNHHRVPYVFRPTSTLGLPGADRKVMISDGCSPEFHRSSSSIFSFAPKVRSTRNRDLRRAVEVRGIHHRAIHSFRASKSGENFWDWSKYRGDFAEISAEV</sequence>
<reference evidence="1" key="1">
    <citation type="journal article" date="2019" name="Science">
        <title>Mutation of a bHLH transcription factor allowed almond domestication.</title>
        <authorList>
            <person name="Sanchez-Perez R."/>
            <person name="Pavan S."/>
            <person name="Mazzeo R."/>
            <person name="Moldovan C."/>
            <person name="Aiese Cigliano R."/>
            <person name="Del Cueto J."/>
            <person name="Ricciardi F."/>
            <person name="Lotti C."/>
            <person name="Ricciardi L."/>
            <person name="Dicenta F."/>
            <person name="Lopez-Marques R.L."/>
            <person name="Lindberg Moller B."/>
        </authorList>
    </citation>
    <scope>NUCLEOTIDE SEQUENCE</scope>
</reference>
<evidence type="ECO:0000313" key="1">
    <source>
        <dbReference type="EMBL" id="BBH00772.1"/>
    </source>
</evidence>
<protein>
    <submittedName>
        <fullName evidence="1">Uncharacterized protein</fullName>
    </submittedName>
</protein>
<gene>
    <name evidence="1" type="ORF">Prudu_010846</name>
</gene>